<dbReference type="RefSeq" id="XP_008030899.1">
    <property type="nucleotide sequence ID" value="XM_008032708.1"/>
</dbReference>
<keyword evidence="3 5" id="KW-1133">Transmembrane helix</keyword>
<dbReference type="PANTHER" id="PTHR23502">
    <property type="entry name" value="MAJOR FACILITATOR SUPERFAMILY"/>
    <property type="match status" value="1"/>
</dbReference>
<dbReference type="eggNOG" id="KOG0255">
    <property type="taxonomic scope" value="Eukaryota"/>
</dbReference>
<dbReference type="GO" id="GO:0022857">
    <property type="term" value="F:transmembrane transporter activity"/>
    <property type="evidence" value="ECO:0007669"/>
    <property type="project" value="InterPro"/>
</dbReference>
<proteinExistence type="predicted"/>
<feature type="domain" description="Major facilitator superfamily (MFS) profile" evidence="6">
    <location>
        <begin position="1"/>
        <end position="66"/>
    </location>
</feature>
<dbReference type="Proteomes" id="UP000016935">
    <property type="component" value="Unassembled WGS sequence"/>
</dbReference>
<dbReference type="InterPro" id="IPR020846">
    <property type="entry name" value="MFS_dom"/>
</dbReference>
<feature type="transmembrane region" description="Helical" evidence="5">
    <location>
        <begin position="42"/>
        <end position="62"/>
    </location>
</feature>
<evidence type="ECO:0000259" key="6">
    <source>
        <dbReference type="PROSITE" id="PS50850"/>
    </source>
</evidence>
<dbReference type="Pfam" id="PF07690">
    <property type="entry name" value="MFS_1"/>
    <property type="match status" value="1"/>
</dbReference>
<organism evidence="7 8">
    <name type="scientific">Exserohilum turcicum (strain 28A)</name>
    <name type="common">Northern leaf blight fungus</name>
    <name type="synonym">Setosphaeria turcica</name>
    <dbReference type="NCBI Taxonomy" id="671987"/>
    <lineage>
        <taxon>Eukaryota</taxon>
        <taxon>Fungi</taxon>
        <taxon>Dikarya</taxon>
        <taxon>Ascomycota</taxon>
        <taxon>Pezizomycotina</taxon>
        <taxon>Dothideomycetes</taxon>
        <taxon>Pleosporomycetidae</taxon>
        <taxon>Pleosporales</taxon>
        <taxon>Pleosporineae</taxon>
        <taxon>Pleosporaceae</taxon>
        <taxon>Exserohilum</taxon>
    </lineage>
</organism>
<evidence type="ECO:0000313" key="7">
    <source>
        <dbReference type="EMBL" id="EOA81430.1"/>
    </source>
</evidence>
<evidence type="ECO:0000256" key="5">
    <source>
        <dbReference type="SAM" id="Phobius"/>
    </source>
</evidence>
<name>R0I788_EXST2</name>
<dbReference type="InterPro" id="IPR011701">
    <property type="entry name" value="MFS"/>
</dbReference>
<keyword evidence="4 5" id="KW-0472">Membrane</keyword>
<dbReference type="InterPro" id="IPR036259">
    <property type="entry name" value="MFS_trans_sf"/>
</dbReference>
<evidence type="ECO:0000256" key="4">
    <source>
        <dbReference type="ARBA" id="ARBA00023136"/>
    </source>
</evidence>
<dbReference type="HOGENOM" id="CLU_008455_13_5_1"/>
<accession>R0I788</accession>
<gene>
    <name evidence="7" type="ORF">SETTUDRAFT_98454</name>
</gene>
<feature type="transmembrane region" description="Helical" evidence="5">
    <location>
        <begin position="222"/>
        <end position="243"/>
    </location>
</feature>
<evidence type="ECO:0000256" key="1">
    <source>
        <dbReference type="ARBA" id="ARBA00004141"/>
    </source>
</evidence>
<reference evidence="7 8" key="1">
    <citation type="journal article" date="2012" name="PLoS Pathog.">
        <title>Diverse lifestyles and strategies of plant pathogenesis encoded in the genomes of eighteen Dothideomycetes fungi.</title>
        <authorList>
            <person name="Ohm R.A."/>
            <person name="Feau N."/>
            <person name="Henrissat B."/>
            <person name="Schoch C.L."/>
            <person name="Horwitz B.A."/>
            <person name="Barry K.W."/>
            <person name="Condon B.J."/>
            <person name="Copeland A.C."/>
            <person name="Dhillon B."/>
            <person name="Glaser F."/>
            <person name="Hesse C.N."/>
            <person name="Kosti I."/>
            <person name="LaButti K."/>
            <person name="Lindquist E.A."/>
            <person name="Lucas S."/>
            <person name="Salamov A.A."/>
            <person name="Bradshaw R.E."/>
            <person name="Ciuffetti L."/>
            <person name="Hamelin R.C."/>
            <person name="Kema G.H.J."/>
            <person name="Lawrence C."/>
            <person name="Scott J.A."/>
            <person name="Spatafora J.W."/>
            <person name="Turgeon B.G."/>
            <person name="de Wit P.J.G.M."/>
            <person name="Zhong S."/>
            <person name="Goodwin S.B."/>
            <person name="Grigoriev I.V."/>
        </authorList>
    </citation>
    <scope>NUCLEOTIDE SEQUENCE [LARGE SCALE GENOMIC DNA]</scope>
    <source>
        <strain evidence="8">28A</strain>
    </source>
</reference>
<sequence>MAPTITHERGAKMGIYVIAISGGNTLGPLICGFIVTNLSWRWHKWISVIFTGLNFVAILFLVPETRYRREGFGQAGVTVGLSTDDVAIADEKMPQRSFTGLSLKQVQHKTWKQELFLWSGVEKTNLAKMFVRPFPMVVYPAVIYAFLGYSISLVLTVAVNMLNPFVLQAPPYNWSPQINGLINIPGIVGNVFGAWAGGNLVDMWCRWRTRKHHGIYEPESRLYLVIIPLILTTAGCILFGYGVQNELSWVSLFFGYGMISVSLTAIPTITMAYVSDCALPVNADVLLLVNGLKNIVAFGFLYGVVPWVEDTGYVNVFGIMAGIFAGTRKNRS</sequence>
<dbReference type="STRING" id="671987.R0I788"/>
<feature type="transmembrane region" description="Helical" evidence="5">
    <location>
        <begin position="285"/>
        <end position="305"/>
    </location>
</feature>
<dbReference type="EMBL" id="KB908866">
    <property type="protein sequence ID" value="EOA81430.1"/>
    <property type="molecule type" value="Genomic_DNA"/>
</dbReference>
<feature type="transmembrane region" description="Helical" evidence="5">
    <location>
        <begin position="15"/>
        <end position="36"/>
    </location>
</feature>
<feature type="transmembrane region" description="Helical" evidence="5">
    <location>
        <begin position="249"/>
        <end position="273"/>
    </location>
</feature>
<dbReference type="OrthoDB" id="268400at2759"/>
<evidence type="ECO:0000256" key="3">
    <source>
        <dbReference type="ARBA" id="ARBA00022989"/>
    </source>
</evidence>
<dbReference type="PANTHER" id="PTHR23502:SF181">
    <property type="entry name" value="MAJOR FACILITATOR SUPERFAMILY (MFS) PROFILE DOMAIN-CONTAINING PROTEIN"/>
    <property type="match status" value="1"/>
</dbReference>
<evidence type="ECO:0000313" key="8">
    <source>
        <dbReference type="Proteomes" id="UP000016935"/>
    </source>
</evidence>
<dbReference type="Gene3D" id="1.20.1250.20">
    <property type="entry name" value="MFS general substrate transporter like domains"/>
    <property type="match status" value="1"/>
</dbReference>
<dbReference type="PROSITE" id="PS50850">
    <property type="entry name" value="MFS"/>
    <property type="match status" value="1"/>
</dbReference>
<feature type="transmembrane region" description="Helical" evidence="5">
    <location>
        <begin position="182"/>
        <end position="201"/>
    </location>
</feature>
<dbReference type="AlphaFoldDB" id="R0I788"/>
<reference evidence="7 8" key="2">
    <citation type="journal article" date="2013" name="PLoS Genet.">
        <title>Comparative genome structure, secondary metabolite, and effector coding capacity across Cochliobolus pathogens.</title>
        <authorList>
            <person name="Condon B.J."/>
            <person name="Leng Y."/>
            <person name="Wu D."/>
            <person name="Bushley K.E."/>
            <person name="Ohm R.A."/>
            <person name="Otillar R."/>
            <person name="Martin J."/>
            <person name="Schackwitz W."/>
            <person name="Grimwood J."/>
            <person name="MohdZainudin N."/>
            <person name="Xue C."/>
            <person name="Wang R."/>
            <person name="Manning V.A."/>
            <person name="Dhillon B."/>
            <person name="Tu Z.J."/>
            <person name="Steffenson B.J."/>
            <person name="Salamov A."/>
            <person name="Sun H."/>
            <person name="Lowry S."/>
            <person name="LaButti K."/>
            <person name="Han J."/>
            <person name="Copeland A."/>
            <person name="Lindquist E."/>
            <person name="Barry K."/>
            <person name="Schmutz J."/>
            <person name="Baker S.E."/>
            <person name="Ciuffetti L.M."/>
            <person name="Grigoriev I.V."/>
            <person name="Zhong S."/>
            <person name="Turgeon B.G."/>
        </authorList>
    </citation>
    <scope>NUCLEOTIDE SEQUENCE [LARGE SCALE GENOMIC DNA]</scope>
    <source>
        <strain evidence="8">28A</strain>
    </source>
</reference>
<evidence type="ECO:0000256" key="2">
    <source>
        <dbReference type="ARBA" id="ARBA00022692"/>
    </source>
</evidence>
<comment type="subcellular location">
    <subcellularLocation>
        <location evidence="1">Membrane</location>
        <topology evidence="1">Multi-pass membrane protein</topology>
    </subcellularLocation>
</comment>
<feature type="transmembrane region" description="Helical" evidence="5">
    <location>
        <begin position="137"/>
        <end position="162"/>
    </location>
</feature>
<keyword evidence="2 5" id="KW-0812">Transmembrane</keyword>
<protein>
    <recommendedName>
        <fullName evidence="6">Major facilitator superfamily (MFS) profile domain-containing protein</fullName>
    </recommendedName>
</protein>
<dbReference type="SUPFAM" id="SSF103473">
    <property type="entry name" value="MFS general substrate transporter"/>
    <property type="match status" value="1"/>
</dbReference>
<dbReference type="GeneID" id="19406374"/>
<keyword evidence="8" id="KW-1185">Reference proteome</keyword>
<dbReference type="GO" id="GO:0005886">
    <property type="term" value="C:plasma membrane"/>
    <property type="evidence" value="ECO:0007669"/>
    <property type="project" value="TreeGrafter"/>
</dbReference>